<dbReference type="GO" id="GO:0003723">
    <property type="term" value="F:RNA binding"/>
    <property type="evidence" value="ECO:0007669"/>
    <property type="project" value="TreeGrafter"/>
</dbReference>
<evidence type="ECO:0000313" key="6">
    <source>
        <dbReference type="Proteomes" id="UP000193240"/>
    </source>
</evidence>
<dbReference type="InParanoid" id="A0A1Y2M5N4"/>
<dbReference type="STRING" id="105696.A0A1Y2M5N4"/>
<dbReference type="SUPFAM" id="SSF89550">
    <property type="entry name" value="PHP domain-like"/>
    <property type="match status" value="1"/>
</dbReference>
<proteinExistence type="inferred from homology"/>
<evidence type="ECO:0000256" key="1">
    <source>
        <dbReference type="ARBA" id="ARBA00004123"/>
    </source>
</evidence>
<feature type="region of interest" description="Disordered" evidence="4">
    <location>
        <begin position="246"/>
        <end position="304"/>
    </location>
</feature>
<sequence length="304" mass="33785">MFHDLHVPWPGAGADAVRELQRTVAFLDELGYDVVALTYTYSGKLPSELSSPIPNPLPFSVPQRLRILRRCNIFLTDNSSNFRIPQLQQHYDLVAARPTDDRTLQQACQSLDVDIISLDLTRRFEKHFKFPMLGAAIARGIKIELCYSQGILSSDPQAKRNLISNATQLIRVTRGRGLIFSSEAKSVLGIRAPGDVINLASVWGLGTEKGKDGLTKEARSVVEYARLKRESFKGVIDFVYAGEKPAPVSKDRQDGKNKAKNQNGKRPSESVEGTPAPQSEKTISKREQKRLKQAEKGAKDKDVV</sequence>
<protein>
    <submittedName>
        <fullName evidence="5">Uncharacterized protein</fullName>
    </submittedName>
</protein>
<evidence type="ECO:0000256" key="4">
    <source>
        <dbReference type="SAM" id="MobiDB-lite"/>
    </source>
</evidence>
<dbReference type="OMA" id="CYGPGIT"/>
<dbReference type="PANTHER" id="PTHR13031">
    <property type="entry name" value="RIBONUCLEASE P SUBUNIT P30"/>
    <property type="match status" value="1"/>
</dbReference>
<comment type="subcellular location">
    <subcellularLocation>
        <location evidence="1">Nucleus</location>
    </subcellularLocation>
</comment>
<evidence type="ECO:0000256" key="2">
    <source>
        <dbReference type="ARBA" id="ARBA00007331"/>
    </source>
</evidence>
<accession>A0A1Y2M5N4</accession>
<comment type="similarity">
    <text evidence="2">Belongs to the eukaryotic/archaeal RNase P protein component 3 family.</text>
</comment>
<reference evidence="5 6" key="1">
    <citation type="journal article" date="2017" name="Genome Announc.">
        <title>Genome sequence of the saprophytic ascomycete Epicoccum nigrum ICMP 19927 strain isolated from New Zealand.</title>
        <authorList>
            <person name="Fokin M."/>
            <person name="Fleetwood D."/>
            <person name="Weir B.S."/>
            <person name="Villas-Boas S.G."/>
        </authorList>
    </citation>
    <scope>NUCLEOTIDE SEQUENCE [LARGE SCALE GENOMIC DNA]</scope>
    <source>
        <strain evidence="5 6">ICMP 19927</strain>
    </source>
</reference>
<keyword evidence="3" id="KW-0819">tRNA processing</keyword>
<dbReference type="InterPro" id="IPR002738">
    <property type="entry name" value="RNase_P_p30"/>
</dbReference>
<dbReference type="PANTHER" id="PTHR13031:SF0">
    <property type="entry name" value="RIBONUCLEASE P PROTEIN SUBUNIT P30"/>
    <property type="match status" value="1"/>
</dbReference>
<keyword evidence="6" id="KW-1185">Reference proteome</keyword>
<dbReference type="GO" id="GO:0008033">
    <property type="term" value="P:tRNA processing"/>
    <property type="evidence" value="ECO:0007669"/>
    <property type="project" value="UniProtKB-KW"/>
</dbReference>
<evidence type="ECO:0000256" key="3">
    <source>
        <dbReference type="ARBA" id="ARBA00022694"/>
    </source>
</evidence>
<dbReference type="Pfam" id="PF01876">
    <property type="entry name" value="RNase_P_p30"/>
    <property type="match status" value="1"/>
</dbReference>
<dbReference type="EMBL" id="KZ107841">
    <property type="protein sequence ID" value="OSS50787.1"/>
    <property type="molecule type" value="Genomic_DNA"/>
</dbReference>
<evidence type="ECO:0000313" key="5">
    <source>
        <dbReference type="EMBL" id="OSS50787.1"/>
    </source>
</evidence>
<name>A0A1Y2M5N4_EPING</name>
<dbReference type="Proteomes" id="UP000193240">
    <property type="component" value="Unassembled WGS sequence"/>
</dbReference>
<feature type="compositionally biased region" description="Basic and acidic residues" evidence="4">
    <location>
        <begin position="282"/>
        <end position="304"/>
    </location>
</feature>
<dbReference type="Gene3D" id="3.20.20.140">
    <property type="entry name" value="Metal-dependent hydrolases"/>
    <property type="match status" value="1"/>
</dbReference>
<gene>
    <name evidence="5" type="ORF">B5807_04163</name>
</gene>
<dbReference type="AlphaFoldDB" id="A0A1Y2M5N4"/>
<dbReference type="InterPro" id="IPR016195">
    <property type="entry name" value="Pol/histidinol_Pase-like"/>
</dbReference>
<dbReference type="FunCoup" id="A0A1Y2M5N4">
    <property type="interactions" value="623"/>
</dbReference>
<dbReference type="FunFam" id="3.20.20.140:FF:000053">
    <property type="entry name" value="Ribonuclease P complex subunit Pop2"/>
    <property type="match status" value="1"/>
</dbReference>
<dbReference type="GO" id="GO:0005655">
    <property type="term" value="C:nucleolar ribonuclease P complex"/>
    <property type="evidence" value="ECO:0007669"/>
    <property type="project" value="TreeGrafter"/>
</dbReference>
<organism evidence="5 6">
    <name type="scientific">Epicoccum nigrum</name>
    <name type="common">Soil fungus</name>
    <name type="synonym">Epicoccum purpurascens</name>
    <dbReference type="NCBI Taxonomy" id="105696"/>
    <lineage>
        <taxon>Eukaryota</taxon>
        <taxon>Fungi</taxon>
        <taxon>Dikarya</taxon>
        <taxon>Ascomycota</taxon>
        <taxon>Pezizomycotina</taxon>
        <taxon>Dothideomycetes</taxon>
        <taxon>Pleosporomycetidae</taxon>
        <taxon>Pleosporales</taxon>
        <taxon>Pleosporineae</taxon>
        <taxon>Didymellaceae</taxon>
        <taxon>Epicoccum</taxon>
    </lineage>
</organism>